<evidence type="ECO:0000313" key="3">
    <source>
        <dbReference type="Proteomes" id="UP001432011"/>
    </source>
</evidence>
<reference evidence="2" key="1">
    <citation type="submission" date="2022-10" db="EMBL/GenBank/DDBJ databases">
        <title>The complete genomes of actinobacterial strains from the NBC collection.</title>
        <authorList>
            <person name="Joergensen T.S."/>
            <person name="Alvarez Arevalo M."/>
            <person name="Sterndorff E.B."/>
            <person name="Faurdal D."/>
            <person name="Vuksanovic O."/>
            <person name="Mourched A.-S."/>
            <person name="Charusanti P."/>
            <person name="Shaw S."/>
            <person name="Blin K."/>
            <person name="Weber T."/>
        </authorList>
    </citation>
    <scope>NUCLEOTIDE SEQUENCE</scope>
    <source>
        <strain evidence="2">NBC_00254</strain>
    </source>
</reference>
<keyword evidence="3" id="KW-1185">Reference proteome</keyword>
<feature type="compositionally biased region" description="Low complexity" evidence="1">
    <location>
        <begin position="25"/>
        <end position="35"/>
    </location>
</feature>
<gene>
    <name evidence="2" type="ORF">OG913_05420</name>
</gene>
<sequence>MSPRQGFAPFLDPYGGDDQGGDRVGAGPAEGAVEGEPGERHRRQVGARQGLLGVGDRSSGIFVPIVIALSVATLGDWPGIGEGVAPAFTAAVAVLIIACPCALEPATSPEALPRQGAPGSATP</sequence>
<protein>
    <recommendedName>
        <fullName evidence="4">MFS transporter</fullName>
    </recommendedName>
</protein>
<evidence type="ECO:0000313" key="2">
    <source>
        <dbReference type="EMBL" id="WUP76461.1"/>
    </source>
</evidence>
<evidence type="ECO:0000256" key="1">
    <source>
        <dbReference type="SAM" id="MobiDB-lite"/>
    </source>
</evidence>
<organism evidence="2 3">
    <name type="scientific">Microbispora hainanensis</name>
    <dbReference type="NCBI Taxonomy" id="568844"/>
    <lineage>
        <taxon>Bacteria</taxon>
        <taxon>Bacillati</taxon>
        <taxon>Actinomycetota</taxon>
        <taxon>Actinomycetes</taxon>
        <taxon>Streptosporangiales</taxon>
        <taxon>Streptosporangiaceae</taxon>
        <taxon>Microbispora</taxon>
    </lineage>
</organism>
<feature type="region of interest" description="Disordered" evidence="1">
    <location>
        <begin position="1"/>
        <end position="43"/>
    </location>
</feature>
<dbReference type="Proteomes" id="UP001432011">
    <property type="component" value="Chromosome"/>
</dbReference>
<dbReference type="EMBL" id="CP108085">
    <property type="protein sequence ID" value="WUP76461.1"/>
    <property type="molecule type" value="Genomic_DNA"/>
</dbReference>
<proteinExistence type="predicted"/>
<accession>A0ABZ1STY0</accession>
<evidence type="ECO:0008006" key="4">
    <source>
        <dbReference type="Google" id="ProtNLM"/>
    </source>
</evidence>
<name>A0ABZ1STY0_9ACTN</name>